<dbReference type="PANTHER" id="PTHR46986:SF1">
    <property type="entry name" value="ENDORIBONUCLEASE YBEY, CHLOROPLASTIC"/>
    <property type="match status" value="1"/>
</dbReference>
<evidence type="ECO:0000256" key="5">
    <source>
        <dbReference type="ARBA" id="ARBA00022759"/>
    </source>
</evidence>
<dbReference type="AlphaFoldDB" id="A0A378I257"/>
<dbReference type="GO" id="GO:0004521">
    <property type="term" value="F:RNA endonuclease activity"/>
    <property type="evidence" value="ECO:0007669"/>
    <property type="project" value="UniProtKB-UniRule"/>
</dbReference>
<keyword evidence="4 8" id="KW-0479">Metal-binding</keyword>
<dbReference type="InterPro" id="IPR020549">
    <property type="entry name" value="YbeY_CS"/>
</dbReference>
<accession>A0A378I257</accession>
<keyword evidence="8" id="KW-0963">Cytoplasm</keyword>
<feature type="binding site" evidence="8">
    <location>
        <position position="124"/>
    </location>
    <ligand>
        <name>Zn(2+)</name>
        <dbReference type="ChEBI" id="CHEBI:29105"/>
        <note>catalytic</note>
    </ligand>
</feature>
<name>A0A378I257_9GAMM</name>
<reference evidence="9 10" key="1">
    <citation type="submission" date="2018-06" db="EMBL/GenBank/DDBJ databases">
        <authorList>
            <consortium name="Pathogen Informatics"/>
            <person name="Doyle S."/>
        </authorList>
    </citation>
    <scope>NUCLEOTIDE SEQUENCE [LARGE SCALE GENOMIC DNA]</scope>
    <source>
        <strain evidence="9 10">NCTC13315</strain>
    </source>
</reference>
<comment type="subcellular location">
    <subcellularLocation>
        <location evidence="8">Cytoplasm</location>
    </subcellularLocation>
</comment>
<sequence length="164" mass="18777">MNDCHELDDCIDIQVACEKPLPIADEDVRKWVNLTLKEHSEVAELTLRFVDTHEIAELNKTYRKKDKPTNVLAFPSNLPDEIKIEYPLLGDIIICPNVLEKESQEQAIALDAHWAHIVIHGVLHLLGYDHIKEKDAQKMQTMEIKLLAKLGFANPYQQEDAISE</sequence>
<keyword evidence="5 8" id="KW-0255">Endonuclease</keyword>
<dbReference type="RefSeq" id="WP_115302504.1">
    <property type="nucleotide sequence ID" value="NZ_CAAAHO010000001.1"/>
</dbReference>
<comment type="function">
    <text evidence="8">Single strand-specific metallo-endoribonuclease involved in late-stage 70S ribosome quality control and in maturation of the 3' terminus of the 16S rRNA.</text>
</comment>
<comment type="similarity">
    <text evidence="1 8">Belongs to the endoribonuclease YbeY family.</text>
</comment>
<evidence type="ECO:0000313" key="10">
    <source>
        <dbReference type="Proteomes" id="UP000254968"/>
    </source>
</evidence>
<evidence type="ECO:0000256" key="6">
    <source>
        <dbReference type="ARBA" id="ARBA00022801"/>
    </source>
</evidence>
<evidence type="ECO:0000256" key="2">
    <source>
        <dbReference type="ARBA" id="ARBA00022517"/>
    </source>
</evidence>
<dbReference type="PANTHER" id="PTHR46986">
    <property type="entry name" value="ENDORIBONUCLEASE YBEY, CHLOROPLASTIC"/>
    <property type="match status" value="1"/>
</dbReference>
<dbReference type="PROSITE" id="PS01306">
    <property type="entry name" value="UPF0054"/>
    <property type="match status" value="1"/>
</dbReference>
<dbReference type="Pfam" id="PF02130">
    <property type="entry name" value="YbeY"/>
    <property type="match status" value="1"/>
</dbReference>
<evidence type="ECO:0000256" key="4">
    <source>
        <dbReference type="ARBA" id="ARBA00022723"/>
    </source>
</evidence>
<dbReference type="InterPro" id="IPR023091">
    <property type="entry name" value="MetalPrtase_cat_dom_sf_prd"/>
</dbReference>
<dbReference type="InterPro" id="IPR002036">
    <property type="entry name" value="YbeY"/>
</dbReference>
<keyword evidence="6 8" id="KW-0378">Hydrolase</keyword>
<feature type="binding site" evidence="8">
    <location>
        <position position="130"/>
    </location>
    <ligand>
        <name>Zn(2+)</name>
        <dbReference type="ChEBI" id="CHEBI:29105"/>
        <note>catalytic</note>
    </ligand>
</feature>
<dbReference type="HAMAP" id="MF_00009">
    <property type="entry name" value="Endoribonucl_YbeY"/>
    <property type="match status" value="1"/>
</dbReference>
<dbReference type="SUPFAM" id="SSF55486">
    <property type="entry name" value="Metalloproteases ('zincins'), catalytic domain"/>
    <property type="match status" value="1"/>
</dbReference>
<protein>
    <recommendedName>
        <fullName evidence="8">Endoribonuclease YbeY</fullName>
        <ecNumber evidence="8">3.1.-.-</ecNumber>
    </recommendedName>
</protein>
<proteinExistence type="inferred from homology"/>
<evidence type="ECO:0000256" key="7">
    <source>
        <dbReference type="ARBA" id="ARBA00022833"/>
    </source>
</evidence>
<dbReference type="Gene3D" id="3.40.390.30">
    <property type="entry name" value="Metalloproteases ('zincins'), catalytic domain"/>
    <property type="match status" value="1"/>
</dbReference>
<evidence type="ECO:0000256" key="1">
    <source>
        <dbReference type="ARBA" id="ARBA00010875"/>
    </source>
</evidence>
<gene>
    <name evidence="8" type="primary">ybeY</name>
    <name evidence="9" type="ORF">NCTC13315_01315</name>
</gene>
<feature type="binding site" evidence="8">
    <location>
        <position position="120"/>
    </location>
    <ligand>
        <name>Zn(2+)</name>
        <dbReference type="ChEBI" id="CHEBI:29105"/>
        <note>catalytic</note>
    </ligand>
</feature>
<evidence type="ECO:0000313" key="9">
    <source>
        <dbReference type="EMBL" id="STX28781.1"/>
    </source>
</evidence>
<organism evidence="9 10">
    <name type="scientific">Legionella beliardensis</name>
    <dbReference type="NCBI Taxonomy" id="91822"/>
    <lineage>
        <taxon>Bacteria</taxon>
        <taxon>Pseudomonadati</taxon>
        <taxon>Pseudomonadota</taxon>
        <taxon>Gammaproteobacteria</taxon>
        <taxon>Legionellales</taxon>
        <taxon>Legionellaceae</taxon>
        <taxon>Legionella</taxon>
    </lineage>
</organism>
<keyword evidence="8" id="KW-0698">rRNA processing</keyword>
<keyword evidence="2 8" id="KW-0690">Ribosome biogenesis</keyword>
<dbReference type="GO" id="GO:0004222">
    <property type="term" value="F:metalloendopeptidase activity"/>
    <property type="evidence" value="ECO:0007669"/>
    <property type="project" value="InterPro"/>
</dbReference>
<evidence type="ECO:0000256" key="8">
    <source>
        <dbReference type="HAMAP-Rule" id="MF_00009"/>
    </source>
</evidence>
<comment type="cofactor">
    <cofactor evidence="8">
        <name>Zn(2+)</name>
        <dbReference type="ChEBI" id="CHEBI:29105"/>
    </cofactor>
    <text evidence="8">Binds 1 zinc ion.</text>
</comment>
<keyword evidence="3 8" id="KW-0540">Nuclease</keyword>
<dbReference type="GO" id="GO:0008270">
    <property type="term" value="F:zinc ion binding"/>
    <property type="evidence" value="ECO:0007669"/>
    <property type="project" value="UniProtKB-UniRule"/>
</dbReference>
<dbReference type="Proteomes" id="UP000254968">
    <property type="component" value="Unassembled WGS sequence"/>
</dbReference>
<dbReference type="GO" id="GO:0006364">
    <property type="term" value="P:rRNA processing"/>
    <property type="evidence" value="ECO:0007669"/>
    <property type="project" value="UniProtKB-UniRule"/>
</dbReference>
<dbReference type="OrthoDB" id="9807740at2"/>
<keyword evidence="10" id="KW-1185">Reference proteome</keyword>
<evidence type="ECO:0000256" key="3">
    <source>
        <dbReference type="ARBA" id="ARBA00022722"/>
    </source>
</evidence>
<dbReference type="EMBL" id="UGNV01000001">
    <property type="protein sequence ID" value="STX28781.1"/>
    <property type="molecule type" value="Genomic_DNA"/>
</dbReference>
<dbReference type="GO" id="GO:0005737">
    <property type="term" value="C:cytoplasm"/>
    <property type="evidence" value="ECO:0007669"/>
    <property type="project" value="UniProtKB-SubCell"/>
</dbReference>
<keyword evidence="7 8" id="KW-0862">Zinc</keyword>
<dbReference type="NCBIfam" id="TIGR00043">
    <property type="entry name" value="rRNA maturation RNase YbeY"/>
    <property type="match status" value="1"/>
</dbReference>
<dbReference type="EC" id="3.1.-.-" evidence="8"/>